<evidence type="ECO:0000256" key="1">
    <source>
        <dbReference type="ARBA" id="ARBA00023015"/>
    </source>
</evidence>
<reference evidence="5" key="2">
    <citation type="submission" date="2020-09" db="EMBL/GenBank/DDBJ databases">
        <authorList>
            <person name="Sun Q."/>
            <person name="Ohkuma M."/>
        </authorList>
    </citation>
    <scope>NUCLEOTIDE SEQUENCE</scope>
    <source>
        <strain evidence="5">JCM 16108</strain>
    </source>
</reference>
<dbReference type="EMBL" id="JAGGKO010000001">
    <property type="protein sequence ID" value="MBP1953836.1"/>
    <property type="molecule type" value="Genomic_DNA"/>
</dbReference>
<dbReference type="RefSeq" id="WP_188869097.1">
    <property type="nucleotide sequence ID" value="NZ_BMOO01000001.1"/>
</dbReference>
<evidence type="ECO:0000256" key="2">
    <source>
        <dbReference type="ARBA" id="ARBA00023163"/>
    </source>
</evidence>
<evidence type="ECO:0000313" key="7">
    <source>
        <dbReference type="Proteomes" id="UP000614609"/>
    </source>
</evidence>
<reference evidence="6" key="3">
    <citation type="submission" date="2021-03" db="EMBL/GenBank/DDBJ databases">
        <title>Genomic Encyclopedia of Type Strains, Phase IV (KMG-IV): sequencing the most valuable type-strain genomes for metagenomic binning, comparative biology and taxonomic classification.</title>
        <authorList>
            <person name="Goeker M."/>
        </authorList>
    </citation>
    <scope>NUCLEOTIDE SEQUENCE</scope>
    <source>
        <strain evidence="6">DSM 22443</strain>
    </source>
</reference>
<feature type="domain" description="HTH bat-type" evidence="3">
    <location>
        <begin position="156"/>
        <end position="207"/>
    </location>
</feature>
<dbReference type="Proteomes" id="UP000614609">
    <property type="component" value="Unassembled WGS sequence"/>
</dbReference>
<dbReference type="PANTHER" id="PTHR34236:SF1">
    <property type="entry name" value="DIMETHYL SULFOXIDE REDUCTASE TRANSCRIPTIONAL ACTIVATOR"/>
    <property type="match status" value="1"/>
</dbReference>
<dbReference type="InterPro" id="IPR031803">
    <property type="entry name" value="BAT_GAF/HTH-assoc"/>
</dbReference>
<organism evidence="5 7">
    <name type="scientific">Halarchaeum rubridurum</name>
    <dbReference type="NCBI Taxonomy" id="489911"/>
    <lineage>
        <taxon>Archaea</taxon>
        <taxon>Methanobacteriati</taxon>
        <taxon>Methanobacteriota</taxon>
        <taxon>Stenosarchaea group</taxon>
        <taxon>Halobacteria</taxon>
        <taxon>Halobacteriales</taxon>
        <taxon>Halobacteriaceae</taxon>
    </lineage>
</organism>
<evidence type="ECO:0000259" key="4">
    <source>
        <dbReference type="Pfam" id="PF15915"/>
    </source>
</evidence>
<dbReference type="PANTHER" id="PTHR34236">
    <property type="entry name" value="DIMETHYL SULFOXIDE REDUCTASE TRANSCRIPTIONAL ACTIVATOR"/>
    <property type="match status" value="1"/>
</dbReference>
<dbReference type="Pfam" id="PF15915">
    <property type="entry name" value="BAT"/>
    <property type="match status" value="1"/>
</dbReference>
<dbReference type="Proteomes" id="UP000765891">
    <property type="component" value="Unassembled WGS sequence"/>
</dbReference>
<dbReference type="InterPro" id="IPR007050">
    <property type="entry name" value="HTH_bacterioopsin"/>
</dbReference>
<dbReference type="AlphaFoldDB" id="A0A830FSM8"/>
<name>A0A830FSM8_9EURY</name>
<evidence type="ECO:0000313" key="6">
    <source>
        <dbReference type="EMBL" id="MBP1953836.1"/>
    </source>
</evidence>
<dbReference type="Pfam" id="PF04967">
    <property type="entry name" value="HTH_10"/>
    <property type="match status" value="1"/>
</dbReference>
<keyword evidence="7" id="KW-1185">Reference proteome</keyword>
<protein>
    <submittedName>
        <fullName evidence="6">Putative DNA binding protein</fullName>
    </submittedName>
</protein>
<evidence type="ECO:0000259" key="3">
    <source>
        <dbReference type="Pfam" id="PF04967"/>
    </source>
</evidence>
<dbReference type="OrthoDB" id="156233at2157"/>
<gene>
    <name evidence="5" type="ORF">GCM10009017_01760</name>
    <name evidence="6" type="ORF">J2752_000717</name>
</gene>
<reference evidence="5" key="1">
    <citation type="journal article" date="2014" name="Int. J. Syst. Evol. Microbiol.">
        <title>Complete genome sequence of Corynebacterium casei LMG S-19264T (=DSM 44701T), isolated from a smear-ripened cheese.</title>
        <authorList>
            <consortium name="US DOE Joint Genome Institute (JGI-PGF)"/>
            <person name="Walter F."/>
            <person name="Albersmeier A."/>
            <person name="Kalinowski J."/>
            <person name="Ruckert C."/>
        </authorList>
    </citation>
    <scope>NUCLEOTIDE SEQUENCE</scope>
    <source>
        <strain evidence="5">JCM 16108</strain>
    </source>
</reference>
<feature type="domain" description="Bacterioopsin transcriptional activator GAF and HTH associated" evidence="4">
    <location>
        <begin position="3"/>
        <end position="151"/>
    </location>
</feature>
<sequence length="212" mass="23280">MSVVLTFTVPGGQFALGRAMPEGGIRAELDRVVPLGVDTPPFLWAYADADALDDFQTRLAGDADVADVEAVDVFDDRRLYRVDWASSETCVLSHLRRASASLSGATGTRDAWEFTARFPSQDALSGFHDACREADIDLTVTGVNRLDPTEERDDGLTANQRETLRRAYEAGFYDIPRGTTTVELAEELGISDQSLSERLRRAHAALVERTLL</sequence>
<dbReference type="EMBL" id="BMOO01000001">
    <property type="protein sequence ID" value="GGM55173.1"/>
    <property type="molecule type" value="Genomic_DNA"/>
</dbReference>
<evidence type="ECO:0000313" key="5">
    <source>
        <dbReference type="EMBL" id="GGM55173.1"/>
    </source>
</evidence>
<accession>A0A830FSM8</accession>
<keyword evidence="1" id="KW-0805">Transcription regulation</keyword>
<proteinExistence type="predicted"/>
<keyword evidence="2" id="KW-0804">Transcription</keyword>
<comment type="caution">
    <text evidence="5">The sequence shown here is derived from an EMBL/GenBank/DDBJ whole genome shotgun (WGS) entry which is preliminary data.</text>
</comment>